<evidence type="ECO:0000313" key="2">
    <source>
        <dbReference type="Proteomes" id="UP000747542"/>
    </source>
</evidence>
<accession>A0A8J5JWJ4</accession>
<organism evidence="1 2">
    <name type="scientific">Homarus americanus</name>
    <name type="common">American lobster</name>
    <dbReference type="NCBI Taxonomy" id="6706"/>
    <lineage>
        <taxon>Eukaryota</taxon>
        <taxon>Metazoa</taxon>
        <taxon>Ecdysozoa</taxon>
        <taxon>Arthropoda</taxon>
        <taxon>Crustacea</taxon>
        <taxon>Multicrustacea</taxon>
        <taxon>Malacostraca</taxon>
        <taxon>Eumalacostraca</taxon>
        <taxon>Eucarida</taxon>
        <taxon>Decapoda</taxon>
        <taxon>Pleocyemata</taxon>
        <taxon>Astacidea</taxon>
        <taxon>Nephropoidea</taxon>
        <taxon>Nephropidae</taxon>
        <taxon>Homarus</taxon>
    </lineage>
</organism>
<protein>
    <submittedName>
        <fullName evidence="1">Uncharacterized protein</fullName>
    </submittedName>
</protein>
<dbReference type="EMBL" id="JAHLQT010024020">
    <property type="protein sequence ID" value="KAG7165600.1"/>
    <property type="molecule type" value="Genomic_DNA"/>
</dbReference>
<sequence length="114" mass="13056">MFHSTQICARHLFQADIPLHKLNNKCPKVIPGTVYWKKCLTNPTHLLELRVLKSLQVHHFLPSPVVTRWEAGSMLQRTMGKNFDVIEAVIATFDLRAQSIQESKILLETITPLL</sequence>
<evidence type="ECO:0000313" key="1">
    <source>
        <dbReference type="EMBL" id="KAG7165600.1"/>
    </source>
</evidence>
<name>A0A8J5JWJ4_HOMAM</name>
<gene>
    <name evidence="1" type="ORF">Hamer_G013099</name>
</gene>
<reference evidence="1" key="1">
    <citation type="journal article" date="2021" name="Sci. Adv.">
        <title>The American lobster genome reveals insights on longevity, neural, and immune adaptations.</title>
        <authorList>
            <person name="Polinski J.M."/>
            <person name="Zimin A.V."/>
            <person name="Clark K.F."/>
            <person name="Kohn A.B."/>
            <person name="Sadowski N."/>
            <person name="Timp W."/>
            <person name="Ptitsyn A."/>
            <person name="Khanna P."/>
            <person name="Romanova D.Y."/>
            <person name="Williams P."/>
            <person name="Greenwood S.J."/>
            <person name="Moroz L.L."/>
            <person name="Walt D.R."/>
            <person name="Bodnar A.G."/>
        </authorList>
    </citation>
    <scope>NUCLEOTIDE SEQUENCE</scope>
    <source>
        <strain evidence="1">GMGI-L3</strain>
    </source>
</reference>
<proteinExistence type="predicted"/>
<keyword evidence="2" id="KW-1185">Reference proteome</keyword>
<comment type="caution">
    <text evidence="1">The sequence shown here is derived from an EMBL/GenBank/DDBJ whole genome shotgun (WGS) entry which is preliminary data.</text>
</comment>
<dbReference type="AlphaFoldDB" id="A0A8J5JWJ4"/>
<dbReference type="Proteomes" id="UP000747542">
    <property type="component" value="Unassembled WGS sequence"/>
</dbReference>